<feature type="compositionally biased region" description="Low complexity" evidence="1">
    <location>
        <begin position="403"/>
        <end position="417"/>
    </location>
</feature>
<evidence type="ECO:0000313" key="2">
    <source>
        <dbReference type="EMBL" id="KAF5842554.1"/>
    </source>
</evidence>
<feature type="region of interest" description="Disordered" evidence="1">
    <location>
        <begin position="593"/>
        <end position="714"/>
    </location>
</feature>
<dbReference type="Proteomes" id="UP000815325">
    <property type="component" value="Unassembled WGS sequence"/>
</dbReference>
<feature type="region of interest" description="Disordered" evidence="1">
    <location>
        <begin position="1"/>
        <end position="47"/>
    </location>
</feature>
<evidence type="ECO:0000313" key="3">
    <source>
        <dbReference type="Proteomes" id="UP000815325"/>
    </source>
</evidence>
<name>A0ABQ7H6S0_DUNSA</name>
<sequence length="919" mass="97383">MREGESTTSRPGSPAAAEQPLLSRSANWAGEKRGATLGGWSRPSSGASTMEATDELYCLQGRTPPTMASFLGLYFDAAHSATWGPRPLQPLAQFVASVCHYAHVYDVLAFARAAGILPTHPSTTTTSLSRAPDRASRPNSPWISRRDSAAASSGEVSQQPGSDSSLRPSSAIPRARPSTAPAAQHPPRLSSSPRQQSFSHHSTTSASRQPPTSSSAVTAAAAAAPAAGPRLNISMSGHPNPAFHCGWEERGCKGKHPLLSRRQRQHHQGAAAAAATMLSLVPMPCTNAPPSSPATPQGRIKMRPGSAMPPSHPRLLSATTTSRAVHANRPATAGSTSHHTPGSDTGATSPLGCTQQPSATTWPAAPGAGVQKEGGVPVNLGDGSVNVGDGLQCGDSTPTQEDSSAPQPSAQSHSAMPPTTPASYLGQGSVDATANNQHVHMQHRVHSRAQQDLPRGVVVHRWQAPLPAEPLRCALLTPDVGVAMDALRAVSGAEDVAPELHALLQSTAVLLGVEVAPDLFLNPRLAEACPPPALPVALLHVPHVPTTSLTASAKKGSLLPRLKDGTFGWRRRAVLLMQPHLLQCFVQQQQQRQHQEREQTRRHLQKKQQQRQKQQQERQQQQQQQQQGVLERQESGEPPWDGSESAEEAEKVAEHGMLQPQQRQQLEEQEEWQEGDQGREENLGNKEQEEDNEEVEQEEGEEDGDGGPTPLYSPSEFQALLAMALAPMCMPGGGGWRLDMQRSSKASVTAGNAGVGPKGALAAADAITTAVLTDLAPEALQPHLPVQIRAKWAALYRCLVRTPMGCLTAGDRAALVCVGDLGVVVTAIYKSCVGCACAAECPDPTALLAEARLALRHRRASGTSSSSPIVDLSPESPKAADPIDLHELALLRVAALKRWASSSEGMQLMVARSEGVSHQ</sequence>
<protein>
    <submittedName>
        <fullName evidence="2">Uncharacterized protein</fullName>
    </submittedName>
</protein>
<feature type="compositionally biased region" description="Basic and acidic residues" evidence="1">
    <location>
        <begin position="676"/>
        <end position="687"/>
    </location>
</feature>
<keyword evidence="3" id="KW-1185">Reference proteome</keyword>
<reference evidence="2" key="1">
    <citation type="submission" date="2017-08" db="EMBL/GenBank/DDBJ databases">
        <authorList>
            <person name="Polle J.E."/>
            <person name="Barry K."/>
            <person name="Cushman J."/>
            <person name="Schmutz J."/>
            <person name="Tran D."/>
            <person name="Hathwaick L.T."/>
            <person name="Yim W.C."/>
            <person name="Jenkins J."/>
            <person name="Mckie-Krisberg Z.M."/>
            <person name="Prochnik S."/>
            <person name="Lindquist E."/>
            <person name="Dockter R.B."/>
            <person name="Adam C."/>
            <person name="Molina H."/>
            <person name="Bunkerborg J."/>
            <person name="Jin E."/>
            <person name="Buchheim M."/>
            <person name="Magnuson J."/>
        </authorList>
    </citation>
    <scope>NUCLEOTIDE SEQUENCE</scope>
    <source>
        <strain evidence="2">CCAP 19/18</strain>
    </source>
</reference>
<gene>
    <name evidence="2" type="ORF">DUNSADRAFT_6404</name>
</gene>
<feature type="compositionally biased region" description="Low complexity" evidence="1">
    <location>
        <begin position="185"/>
        <end position="202"/>
    </location>
</feature>
<feature type="region of interest" description="Disordered" evidence="1">
    <location>
        <begin position="284"/>
        <end position="429"/>
    </location>
</feature>
<feature type="compositionally biased region" description="Low complexity" evidence="1">
    <location>
        <begin position="611"/>
        <end position="627"/>
    </location>
</feature>
<feature type="compositionally biased region" description="Polar residues" evidence="1">
    <location>
        <begin position="150"/>
        <end position="168"/>
    </location>
</feature>
<feature type="compositionally biased region" description="Polar residues" evidence="1">
    <location>
        <begin position="1"/>
        <end position="11"/>
    </location>
</feature>
<evidence type="ECO:0000256" key="1">
    <source>
        <dbReference type="SAM" id="MobiDB-lite"/>
    </source>
</evidence>
<feature type="compositionally biased region" description="Polar residues" evidence="1">
    <location>
        <begin position="333"/>
        <end position="361"/>
    </location>
</feature>
<dbReference type="PANTHER" id="PTHR18898:SF2">
    <property type="entry name" value="NUCLEOPROTEIN TPR"/>
    <property type="match status" value="1"/>
</dbReference>
<accession>A0ABQ7H6S0</accession>
<proteinExistence type="predicted"/>
<feature type="region of interest" description="Disordered" evidence="1">
    <location>
        <begin position="120"/>
        <end position="221"/>
    </location>
</feature>
<feature type="compositionally biased region" description="Low complexity" evidence="1">
    <location>
        <begin position="210"/>
        <end position="221"/>
    </location>
</feature>
<comment type="caution">
    <text evidence="2">The sequence shown here is derived from an EMBL/GenBank/DDBJ whole genome shotgun (WGS) entry which is preliminary data.</text>
</comment>
<dbReference type="EMBL" id="MU069459">
    <property type="protein sequence ID" value="KAF5842554.1"/>
    <property type="molecule type" value="Genomic_DNA"/>
</dbReference>
<organism evidence="2 3">
    <name type="scientific">Dunaliella salina</name>
    <name type="common">Green alga</name>
    <name type="synonym">Protococcus salinus</name>
    <dbReference type="NCBI Taxonomy" id="3046"/>
    <lineage>
        <taxon>Eukaryota</taxon>
        <taxon>Viridiplantae</taxon>
        <taxon>Chlorophyta</taxon>
        <taxon>core chlorophytes</taxon>
        <taxon>Chlorophyceae</taxon>
        <taxon>CS clade</taxon>
        <taxon>Chlamydomonadales</taxon>
        <taxon>Dunaliellaceae</taxon>
        <taxon>Dunaliella</taxon>
    </lineage>
</organism>
<feature type="compositionally biased region" description="Acidic residues" evidence="1">
    <location>
        <begin position="688"/>
        <end position="705"/>
    </location>
</feature>
<dbReference type="PANTHER" id="PTHR18898">
    <property type="entry name" value="NUCLEOPROTEIN TPR-RELATED"/>
    <property type="match status" value="1"/>
</dbReference>
<feature type="compositionally biased region" description="Low complexity" evidence="1">
    <location>
        <begin position="120"/>
        <end position="129"/>
    </location>
</feature>